<evidence type="ECO:0000256" key="3">
    <source>
        <dbReference type="ARBA" id="ARBA00023125"/>
    </source>
</evidence>
<dbReference type="InterPro" id="IPR012337">
    <property type="entry name" value="RNaseH-like_sf"/>
</dbReference>
<comment type="caution">
    <text evidence="6">The sequence shown here is derived from an EMBL/GenBank/DDBJ whole genome shotgun (WGS) entry which is preliminary data.</text>
</comment>
<keyword evidence="4" id="KW-0233">DNA recombination</keyword>
<sequence length="458" mass="50793">MFDEVMKRFEQQAPVCVMARLALQRAIAPQWVDEVFAEHRQRQYPRELLFSTVVELMTLVSLGLSPSLHAAATQTKHLPVSLAALYEKVNRTEPAILRALVQGSAQRLEPVLAAWPCQTSLPGWRVRVLDGNHLPASEKRLSALREQRGAALPGHALVVYEPDLGLVTDLIAIEDAHAQERAAMAPLLECAAPGELWLADRNFCTSTILQGWHQAQASFIVREHGRNSPALASSGAWLEAGRIETGQVREQRIDLKSGLRGWRRIELQLDQPTEAGDTVIRLWSNLPAAVGANEIARLYRKRWRIEGMFQRLESVMHSEIRTLGHPRAALLGFTVAVLAYNVLAMLKRSVEAAHAAADETRSPPPEVSTYYLAVQIRSQYEGMLIALPPDEWSRWSDATPDVIAGKLLELARSVDPAQVRTRTRGPKTRKPAPYVEGAVARAHHSTARLLKRAKGGTS</sequence>
<organism evidence="6 7">
    <name type="scientific">Paraburkholderia silvatlantica</name>
    <dbReference type="NCBI Taxonomy" id="321895"/>
    <lineage>
        <taxon>Bacteria</taxon>
        <taxon>Pseudomonadati</taxon>
        <taxon>Pseudomonadota</taxon>
        <taxon>Betaproteobacteria</taxon>
        <taxon>Burkholderiales</taxon>
        <taxon>Burkholderiaceae</taxon>
        <taxon>Paraburkholderia</taxon>
    </lineage>
</organism>
<accession>A0ABR6FZV1</accession>
<evidence type="ECO:0000259" key="5">
    <source>
        <dbReference type="Pfam" id="PF01609"/>
    </source>
</evidence>
<dbReference type="EMBL" id="JACHVZ010000050">
    <property type="protein sequence ID" value="MBB2932979.1"/>
    <property type="molecule type" value="Genomic_DNA"/>
</dbReference>
<evidence type="ECO:0000256" key="2">
    <source>
        <dbReference type="ARBA" id="ARBA00022578"/>
    </source>
</evidence>
<evidence type="ECO:0000313" key="6">
    <source>
        <dbReference type="EMBL" id="MBB2932979.1"/>
    </source>
</evidence>
<name>A0ABR6FZV1_9BURK</name>
<dbReference type="PANTHER" id="PTHR33258">
    <property type="entry name" value="TRANSPOSASE INSL FOR INSERTION SEQUENCE ELEMENT IS186A-RELATED"/>
    <property type="match status" value="1"/>
</dbReference>
<comment type="similarity">
    <text evidence="1">Belongs to the transposase 11 family.</text>
</comment>
<dbReference type="NCBIfam" id="NF033592">
    <property type="entry name" value="transpos_IS4_1"/>
    <property type="match status" value="1"/>
</dbReference>
<gene>
    <name evidence="6" type="ORF">FHX59_007475</name>
</gene>
<dbReference type="PANTHER" id="PTHR33258:SF1">
    <property type="entry name" value="TRANSPOSASE INSL FOR INSERTION SEQUENCE ELEMENT IS186A-RELATED"/>
    <property type="match status" value="1"/>
</dbReference>
<dbReference type="SUPFAM" id="SSF53098">
    <property type="entry name" value="Ribonuclease H-like"/>
    <property type="match status" value="1"/>
</dbReference>
<evidence type="ECO:0000313" key="7">
    <source>
        <dbReference type="Proteomes" id="UP000533533"/>
    </source>
</evidence>
<evidence type="ECO:0000256" key="1">
    <source>
        <dbReference type="ARBA" id="ARBA00010075"/>
    </source>
</evidence>
<evidence type="ECO:0000256" key="4">
    <source>
        <dbReference type="ARBA" id="ARBA00023172"/>
    </source>
</evidence>
<protein>
    <submittedName>
        <fullName evidence="6">IS4 transposase</fullName>
    </submittedName>
</protein>
<proteinExistence type="inferred from homology"/>
<dbReference type="Pfam" id="PF01609">
    <property type="entry name" value="DDE_Tnp_1"/>
    <property type="match status" value="1"/>
</dbReference>
<keyword evidence="7" id="KW-1185">Reference proteome</keyword>
<keyword evidence="3" id="KW-0238">DNA-binding</keyword>
<reference evidence="6 7" key="1">
    <citation type="submission" date="2020-08" db="EMBL/GenBank/DDBJ databases">
        <title>Genomic Encyclopedia of Type Strains, Phase IV (KMG-V): Genome sequencing to study the core and pangenomes of soil and plant-associated prokaryotes.</title>
        <authorList>
            <person name="Whitman W."/>
        </authorList>
    </citation>
    <scope>NUCLEOTIDE SEQUENCE [LARGE SCALE GENOMIC DNA]</scope>
    <source>
        <strain evidence="6 7">SRMrh-85</strain>
    </source>
</reference>
<feature type="domain" description="Transposase IS4-like" evidence="5">
    <location>
        <begin position="152"/>
        <end position="341"/>
    </location>
</feature>
<dbReference type="InterPro" id="IPR002559">
    <property type="entry name" value="Transposase_11"/>
</dbReference>
<keyword evidence="2" id="KW-0815">Transposition</keyword>
<dbReference type="InterPro" id="IPR047952">
    <property type="entry name" value="Transpos_IS4"/>
</dbReference>
<dbReference type="Proteomes" id="UP000533533">
    <property type="component" value="Unassembled WGS sequence"/>
</dbReference>